<comment type="function">
    <text evidence="8">Component of the ERMES/MDM complex, which serves as a molecular tether to connect the endoplasmic reticulum (ER) and mitochondria. Components of this complex are involved in the control of mitochondrial shape and protein biogenesis, and function in nonvesicular lipid trafficking between the ER and mitochondria. The MDM12-MMM1 subcomplex functions in the major beta-barrel assembly pathway that is responsible for biogenesis of all outer membrane beta-barrel proteins, and acts in a late step after the SAM complex. The MDM10-MDM12-MMM1 subcomplex further acts in the TOM40-specific pathway after the action of the MDM12-MMM1 complex. Essential for establishing and maintaining the structure of mitochondria and maintenance of mtDNA nucleoids.</text>
</comment>
<evidence type="ECO:0000256" key="7">
    <source>
        <dbReference type="ARBA" id="ARBA00023136"/>
    </source>
</evidence>
<evidence type="ECO:0000256" key="8">
    <source>
        <dbReference type="HAMAP-Rule" id="MF_03103"/>
    </source>
</evidence>
<accession>A0A9P5V6F3</accession>
<dbReference type="GO" id="GO:0008289">
    <property type="term" value="F:lipid binding"/>
    <property type="evidence" value="ECO:0007669"/>
    <property type="project" value="UniProtKB-KW"/>
</dbReference>
<name>A0A9P5V6F3_9FUNG</name>
<comment type="similarity">
    <text evidence="8">Belongs to the MMM1 family.</text>
</comment>
<keyword evidence="3 8" id="KW-0256">Endoplasmic reticulum</keyword>
<feature type="topological domain" description="Cytoplasmic" evidence="8">
    <location>
        <begin position="70"/>
        <end position="331"/>
    </location>
</feature>
<dbReference type="PANTHER" id="PTHR13466:SF0">
    <property type="entry name" value="SMP-LTD DOMAIN-CONTAINING PROTEIN"/>
    <property type="match status" value="1"/>
</dbReference>
<evidence type="ECO:0000256" key="1">
    <source>
        <dbReference type="ARBA" id="ARBA00022448"/>
    </source>
</evidence>
<keyword evidence="4 8" id="KW-1133">Transmembrane helix</keyword>
<comment type="subcellular location">
    <subcellularLocation>
        <location evidence="8">Endoplasmic reticulum membrane</location>
        <topology evidence="8">Single-pass type I membrane protein</topology>
    </subcellularLocation>
    <text evidence="8">The ERMES/MDM complex localizes to a few discrete foci (around 10 per single cell), that represent mitochondria-endoplasmic reticulum junctions. These foci are often found next to mtDNA nucleoids.</text>
</comment>
<proteinExistence type="inferred from homology"/>
<feature type="transmembrane region" description="Helical" evidence="9">
    <location>
        <begin position="50"/>
        <end position="69"/>
    </location>
</feature>
<organism evidence="11 12">
    <name type="scientific">Linnemannia schmuckeri</name>
    <dbReference type="NCBI Taxonomy" id="64567"/>
    <lineage>
        <taxon>Eukaryota</taxon>
        <taxon>Fungi</taxon>
        <taxon>Fungi incertae sedis</taxon>
        <taxon>Mucoromycota</taxon>
        <taxon>Mortierellomycotina</taxon>
        <taxon>Mortierellomycetes</taxon>
        <taxon>Mortierellales</taxon>
        <taxon>Mortierellaceae</taxon>
        <taxon>Linnemannia</taxon>
    </lineage>
</organism>
<evidence type="ECO:0000313" key="11">
    <source>
        <dbReference type="EMBL" id="KAF9138878.1"/>
    </source>
</evidence>
<dbReference type="EMBL" id="JAAAUQ010001432">
    <property type="protein sequence ID" value="KAF9138878.1"/>
    <property type="molecule type" value="Genomic_DNA"/>
</dbReference>
<dbReference type="GO" id="GO:0005789">
    <property type="term" value="C:endoplasmic reticulum membrane"/>
    <property type="evidence" value="ECO:0007669"/>
    <property type="project" value="UniProtKB-SubCell"/>
</dbReference>
<keyword evidence="5" id="KW-0445">Lipid transport</keyword>
<dbReference type="HAMAP" id="MF_03103">
    <property type="entry name" value="Mmm1"/>
    <property type="match status" value="1"/>
</dbReference>
<dbReference type="PANTHER" id="PTHR13466">
    <property type="entry name" value="TEX2 PROTEIN-RELATED"/>
    <property type="match status" value="1"/>
</dbReference>
<sequence>MANHMQIVEPEGQVDWIELIKHIEQVASAQQQQQQQYNGSSGMSFTTGLLLGQLSVVLLVIVCFKYLLLEDVRYGRKPRSFSNRGVSIPAPPTKPSLPSTTTILNKTFYDIYDHTPESLDWMTVLMAQAIAQYRDDSKVNNRLIKALAEALNGGVRPDWVGHIRVTELNLGEDFPVLSRARIRPADQPAGSVRAEIDIDFNDQIMLGIETSLLINWPRPRIAALPVSLVLSVVKFQATITMQFNTIDGQQHISISTLPDFDLEFGVQSLLGARTKLEDVPKVTDLITSKLRGFFIDKCVYPNGRDIAMPTFWAKRDIYAKSQSSNNIGKQQ</sequence>
<dbReference type="InterPro" id="IPR019411">
    <property type="entry name" value="MMM1_dom"/>
</dbReference>
<evidence type="ECO:0000259" key="10">
    <source>
        <dbReference type="PROSITE" id="PS51847"/>
    </source>
</evidence>
<evidence type="ECO:0000256" key="3">
    <source>
        <dbReference type="ARBA" id="ARBA00022824"/>
    </source>
</evidence>
<keyword evidence="1" id="KW-0813">Transport</keyword>
<evidence type="ECO:0000256" key="6">
    <source>
        <dbReference type="ARBA" id="ARBA00023121"/>
    </source>
</evidence>
<evidence type="ECO:0000256" key="5">
    <source>
        <dbReference type="ARBA" id="ARBA00023055"/>
    </source>
</evidence>
<dbReference type="CDD" id="cd21671">
    <property type="entry name" value="SMP_Mmm1"/>
    <property type="match status" value="1"/>
</dbReference>
<dbReference type="GO" id="GO:0015914">
    <property type="term" value="P:phospholipid transport"/>
    <property type="evidence" value="ECO:0007669"/>
    <property type="project" value="TreeGrafter"/>
</dbReference>
<dbReference type="Pfam" id="PF10296">
    <property type="entry name" value="MMM1"/>
    <property type="match status" value="2"/>
</dbReference>
<keyword evidence="12" id="KW-1185">Reference proteome</keyword>
<keyword evidence="7 8" id="KW-0472">Membrane</keyword>
<feature type="domain" description="SMP-LTD" evidence="10">
    <location>
        <begin position="115"/>
        <end position="309"/>
    </location>
</feature>
<evidence type="ECO:0000256" key="2">
    <source>
        <dbReference type="ARBA" id="ARBA00022692"/>
    </source>
</evidence>
<comment type="subunit">
    <text evidence="8">Homodimer. Component of the ER-mitochondria encounter structure (ERMES) or MDM complex, composed of MMM1, MDM10, MDM12 and MDM34. A MMM1 homodimer associates with one molecule of MDM12 on each side in a pairwise head-to-tail manner, and the SMP-LTD domains of MMM1 and MDM12 generate a continuous hydrophobic tunnel for phospholipid trafficking.</text>
</comment>
<gene>
    <name evidence="8 11" type="primary">MMM1</name>
    <name evidence="11" type="ORF">BG015_002233</name>
</gene>
<reference evidence="11" key="1">
    <citation type="journal article" date="2020" name="Fungal Divers.">
        <title>Resolving the Mortierellaceae phylogeny through synthesis of multi-gene phylogenetics and phylogenomics.</title>
        <authorList>
            <person name="Vandepol N."/>
            <person name="Liber J."/>
            <person name="Desiro A."/>
            <person name="Na H."/>
            <person name="Kennedy M."/>
            <person name="Barry K."/>
            <person name="Grigoriev I.V."/>
            <person name="Miller A.N."/>
            <person name="O'Donnell K."/>
            <person name="Stajich J.E."/>
            <person name="Bonito G."/>
        </authorList>
    </citation>
    <scope>NUCLEOTIDE SEQUENCE</scope>
    <source>
        <strain evidence="11">NRRL 6426</strain>
    </source>
</reference>
<dbReference type="AlphaFoldDB" id="A0A9P5V6F3"/>
<dbReference type="PROSITE" id="PS51847">
    <property type="entry name" value="SMP"/>
    <property type="match status" value="1"/>
</dbReference>
<protein>
    <recommendedName>
        <fullName evidence="8">Maintenance of mitochondrial morphology protein 1</fullName>
    </recommendedName>
</protein>
<dbReference type="InterPro" id="IPR031468">
    <property type="entry name" value="SMP_LBD"/>
</dbReference>
<evidence type="ECO:0000313" key="12">
    <source>
        <dbReference type="Proteomes" id="UP000748756"/>
    </source>
</evidence>
<dbReference type="InterPro" id="IPR027537">
    <property type="entry name" value="Mmm1"/>
</dbReference>
<dbReference type="GO" id="GO:0045040">
    <property type="term" value="P:protein insertion into mitochondrial outer membrane"/>
    <property type="evidence" value="ECO:0007669"/>
    <property type="project" value="UniProtKB-UniRule"/>
</dbReference>
<dbReference type="OrthoDB" id="5599157at2759"/>
<comment type="caution">
    <text evidence="11">The sequence shown here is derived from an EMBL/GenBank/DDBJ whole genome shotgun (WGS) entry which is preliminary data.</text>
</comment>
<keyword evidence="6" id="KW-0446">Lipid-binding</keyword>
<feature type="topological domain" description="Lumenal" evidence="8">
    <location>
        <begin position="1"/>
        <end position="48"/>
    </location>
</feature>
<dbReference type="Proteomes" id="UP000748756">
    <property type="component" value="Unassembled WGS sequence"/>
</dbReference>
<evidence type="ECO:0000256" key="9">
    <source>
        <dbReference type="SAM" id="Phobius"/>
    </source>
</evidence>
<evidence type="ECO:0000256" key="4">
    <source>
        <dbReference type="ARBA" id="ARBA00022989"/>
    </source>
</evidence>
<dbReference type="GO" id="GO:0032865">
    <property type="term" value="C:ERMES complex"/>
    <property type="evidence" value="ECO:0007669"/>
    <property type="project" value="UniProtKB-UniRule"/>
</dbReference>
<keyword evidence="2 8" id="KW-0812">Transmembrane</keyword>
<dbReference type="GO" id="GO:1990456">
    <property type="term" value="P:mitochondrion-endoplasmic reticulum membrane tethering"/>
    <property type="evidence" value="ECO:0007669"/>
    <property type="project" value="TreeGrafter"/>
</dbReference>